<evidence type="ECO:0000313" key="3">
    <source>
        <dbReference type="Proteomes" id="UP000006050"/>
    </source>
</evidence>
<protein>
    <submittedName>
        <fullName evidence="2">Uncharacterized protein</fullName>
    </submittedName>
</protein>
<evidence type="ECO:0000256" key="1">
    <source>
        <dbReference type="SAM" id="MobiDB-lite"/>
    </source>
</evidence>
<feature type="compositionally biased region" description="Basic and acidic residues" evidence="1">
    <location>
        <begin position="7"/>
        <end position="33"/>
    </location>
</feature>
<proteinExistence type="predicted"/>
<dbReference type="HOGENOM" id="CLU_3247798_0_0_10"/>
<dbReference type="EMBL" id="CP003281">
    <property type="protein sequence ID" value="AFL86149.1"/>
    <property type="molecule type" value="Genomic_DNA"/>
</dbReference>
<sequence>MNKMSKKHQETPKPKPSNEPRPDRPRPLTEEKGIGSNPRPKK</sequence>
<keyword evidence="3" id="KW-1185">Reference proteome</keyword>
<dbReference type="KEGG" id="bbd:Belba_3658"/>
<dbReference type="Proteomes" id="UP000006050">
    <property type="component" value="Chromosome"/>
</dbReference>
<dbReference type="AlphaFoldDB" id="I3ZA81"/>
<feature type="region of interest" description="Disordered" evidence="1">
    <location>
        <begin position="1"/>
        <end position="42"/>
    </location>
</feature>
<name>I3ZA81_BELBD</name>
<reference evidence="3" key="1">
    <citation type="submission" date="2012-06" db="EMBL/GenBank/DDBJ databases">
        <title>The complete genome of Belliella baltica DSM 15883.</title>
        <authorList>
            <person name="Lucas S."/>
            <person name="Copeland A."/>
            <person name="Lapidus A."/>
            <person name="Goodwin L."/>
            <person name="Pitluck S."/>
            <person name="Peters L."/>
            <person name="Mikhailova N."/>
            <person name="Davenport K."/>
            <person name="Kyrpides N."/>
            <person name="Mavromatis K."/>
            <person name="Pagani I."/>
            <person name="Ivanova N."/>
            <person name="Ovchinnikova G."/>
            <person name="Zeytun A."/>
            <person name="Detter J.C."/>
            <person name="Han C."/>
            <person name="Land M."/>
            <person name="Hauser L."/>
            <person name="Markowitz V."/>
            <person name="Cheng J.-F."/>
            <person name="Hugenholtz P."/>
            <person name="Woyke T."/>
            <person name="Wu D."/>
            <person name="Tindall B."/>
            <person name="Pomrenke H."/>
            <person name="Brambilla E."/>
            <person name="Klenk H.-P."/>
            <person name="Eisen J.A."/>
        </authorList>
    </citation>
    <scope>NUCLEOTIDE SEQUENCE [LARGE SCALE GENOMIC DNA]</scope>
    <source>
        <strain evidence="3">DSM 15883 / CIP 108006 / LMG 21964 / BA134</strain>
    </source>
</reference>
<accession>I3ZA81</accession>
<dbReference type="STRING" id="866536.Belba_3658"/>
<evidence type="ECO:0000313" key="2">
    <source>
        <dbReference type="EMBL" id="AFL86149.1"/>
    </source>
</evidence>
<organism evidence="2 3">
    <name type="scientific">Belliella baltica (strain DSM 15883 / CIP 108006 / LMG 21964 / BA134)</name>
    <dbReference type="NCBI Taxonomy" id="866536"/>
    <lineage>
        <taxon>Bacteria</taxon>
        <taxon>Pseudomonadati</taxon>
        <taxon>Bacteroidota</taxon>
        <taxon>Cytophagia</taxon>
        <taxon>Cytophagales</taxon>
        <taxon>Cyclobacteriaceae</taxon>
        <taxon>Belliella</taxon>
    </lineage>
</organism>
<gene>
    <name evidence="2" type="ordered locus">Belba_3658</name>
</gene>